<dbReference type="Pfam" id="PF21678">
    <property type="entry name" value="Csf1_N"/>
    <property type="match status" value="1"/>
</dbReference>
<gene>
    <name evidence="5" type="ORF">PACTADRAFT_49482</name>
</gene>
<dbReference type="InterPro" id="IPR029636">
    <property type="entry name" value="Csf1"/>
</dbReference>
<dbReference type="OrthoDB" id="10051416at2759"/>
<sequence>MNSSIDQDRVFLVYWILALCSSITIIFYFNRYVGFMISFLINKFLQLYLRYEIRIKVQSFKISFLGGRFFFKNFSIITKDYTLLVLQGSLTWRYWLRLPRKTKLELDDENLKNDSLASRFLLQIDGCEMFLYNRSVAYDNLMDFIKRSDATASEEINNAFEEHDFFSSDTSDSKNKAQQNNSLSDNEKDANTIVNVDNEIAIKNNNNRFKLFSRMDLFPISLTVKKGSLVIGNETTSSILVISYQSIDNGLIDLTKCGNKLDLHGIEYTMNLNNLKVSLTKNYSYKNTSVDYKTKKKHKNLQRFKKTKLYKILEKILFGNQKKKPAFAKEQEWVGLARYLGQDHSFINVKHHEIEQEEYARYTTILDSKLCNFNYYYDIPGFVPRVQEPLLESTDIGNSGSAPKTGITFELSHSTVHYGPWAHRERIDLHKMIFPSACRDAIPFSYLKPGSRRRYTEFNIKVDIKDDLVMRVPFRELTKRTEDHEKDLSKNNETLIEEEEKDVEEGKTKNSKRVIPFSWIDIKVSGGTYSSISTSYIPTAENGFQNNLNAVLIKPEIRTSINHDIFFQSSRHEIDCNLNFPLEWNGLTKWYFNNSSTNSEIFLLRDHIYLLSYLVGDFSAGAPPQYELFKPFKYFINWKFNSGYKIFLNINDSNIINNPLDFNDNVFLSIQGDSLDFGLEIPLDNILRKSTALPYSIRTAAFKLILDTPPWHTLNNFLKDNVVGHSENFVITGSYISNSKVDINAIDSISIDCNCENTVLQTYGFIIKYAMKIRENYFGDHKHFKTLDEYITGLNKIPSGVKEAFHDSYAEANASEVKSDNLNSAETNADAGSNLRNHHFLRIENELDVLFSFFVKKAAIILPSHLYNCDSFISLFFDTLDVDLRYTNYYMDFQANTSEVRSKVAEVTKSDTNFYDYVFEIDMSEPDLLINEGVSIHGHRMFGLPPVEPTYFCKWDFTTGVVILNDTRTNKFLSCMETCMNNLHLSRKDIENALLVDVPIIYDITVITFSCPSILLILDPSSEKHSKNPRLEITLSDISFDFNDFANDRYSKRINFKAPDISLKLVDKETGCLKGCLETTLIVTNFIQSQDFENKRNLQQTHIRINDAPFHRLPYFVEAENRNKNYNKLYKIIKPSIILPDLPPPLNSQSVDFVFEELPFFDDNYWDENSSEENPSTSESFKSIRLKNISSNLGNANTPDLKNKPSLLGENFPNFCFYSTSEFTPAYAPDPNYEYDNFIINLGSVKAFLAPSSLSVFPDLIDNLDSFTVENVMDSLQSTIITHLQNHAKLPSSVINIRFVSPTVDFKLGEFENIQTMDEVFDYNVENLKGYASHIDVKIVNPSLVASVKKTKGSNGLLGAMHKDAIEVEKHAALHIREVKIGLVKYERESDISIFAGDSYMLSFSLNDLEFWATSTIGITRSFNIRTLDVSLDSNNLIWIGNFLSKNINNFLFVFNELKSSSSNKKKSEVELLYSLSVASANYGVEHDPAVLTKPAYITRSSTSHIRSKDSWKVLTRLRHVLQNLPPEWLENTNKSFQTRSWEAPAESLNAVLDVFKRWRSWEFSDIEHCYVFKYVFDLPLVAVNEKKTYENSNLHFGIEGLTLRLIALDIEDDYVSIDYLALSVFIEREIFLPEFALLNMDDDTDRKGLNINVVFSLGSLRDKISPVIFKLKELWENIDITRHKPNSSSNASINHENESFEDQSPKKHVPMCLNVSCVIDKIFHKLKVDKTGLSITYNDLALTTLIITTCDLKNNLPFDVVLACDYMESEVFLNESAVLSHVIKESNIIFSSAGTLDEGLKRMEISSKELGFKCDQGTDEYILLVDTILDNELKFFDPLKEMKASYNKHRKPYLLPEISDDSSNSFAPKLLSDFIKFSFLVSFKVDQINWDIEVLSPLKFNGIIGGVSSQIHIVKDVLVSDIQFDSMTTNLISSKNGIETFLYAKTELSNLNLFAKALLSQDSSLFEVYIKSDSCILSIPKIIDTLTVAFKDKERAIDNVKKFENISDKIKNLVNTTKTYVDDNKLDEGKSKPIFTKFSNENKYSCLVTSLDNFTYRLDTRDNNLLFYNYSMSQMLHQIDKVSPFGEINLPSTRFSVSNSQHNIKELTVLDINLGLKIINPEKIEHALQTMQIEVNFCRLCLNPLLLVGIVKLVKNLTITVKSYRQNELKVTDNKSKAVENSVGSILSFFSIHILAYNICFGWIFSSTPMHDDDYPGVIIGCERIFVVTEKDVGKLTLIDAYLSLAHGSNCSNFYSNKSEFDSANRAFLPNVQASYAVLEVDSLKNVYSSVTGEQLDIKLESAALVFIEKTLKSIALAKENLESLQIFDTEATDFSKSNFSSQSDDSKIHSIACIMSFEGAKILIYSDDSGNIETSPSFFLHSPAVRTAVEYIRKPNSIKKHNIKTEILASSSKNTLYSTCVPIIVDIFHYVKKMIPSSDAKDEPQNVKTPQTTEDIDIGSLLSDFNINIGVRIEPQKLTLSCEPTAKVKVVASCSGIDLHFDTCEDTGAITGVFETEGLRASLQHIYSREISGSINLEELLISGIYDADKEKKIFTAGKITNVFSYINIKQLQDLDLFRDIWVPAAFYEEDVKTDVIQSPTKHSGNRNIAARAREVSKTGAFPWVITFMILNFNSKVDLGKSLGVVTLHMDRFSAISKKSISWEQNMKLAFDTITLVSEGRLGGEVVVKNFCVHTAISWKLNNGVFDIPLVLLSAGLDSLQAKASLDFHAFFIFNVENLNGSLFNQRDKTKFLHDGLYATINLDSIEIYFTALTASNFWDIYSTILRIRKDSEISYKEVLRDSATKKSEVMLNKIDDSSDSLSKAIEALKTELIVRIGRILVQVYPSSLFDSQVLLFKIGETKVIFLQDTTGKLESKLDLKLQDCALSLSNFKKPFMDENDIKSVSIDNFVRNSREAKGGTIFVFPSVLVDMDIWKSADSNIIEYIYHSSFGGKVDIRWNLGSVNFIREMWATHARALSTRLETYRRNNTFEKIEEESNSTHRKGSIFAAVNIEDKLKDVELDSKYVYVPVSTPIIEAPQLKELGDATPPLEWFGLHRQKFPDMTHQYIIISLQKMVNEVETQYERVLT</sequence>
<dbReference type="PANTHER" id="PTHR32085">
    <property type="entry name" value="PROTEIN CSF1"/>
    <property type="match status" value="1"/>
</dbReference>
<feature type="domain" description="Csf1 N-terminal" evidence="3">
    <location>
        <begin position="23"/>
        <end position="1578"/>
    </location>
</feature>
<evidence type="ECO:0000259" key="4">
    <source>
        <dbReference type="Pfam" id="PF25038"/>
    </source>
</evidence>
<reference evidence="6" key="1">
    <citation type="submission" date="2016-05" db="EMBL/GenBank/DDBJ databases">
        <title>Comparative genomics of biotechnologically important yeasts.</title>
        <authorList>
            <consortium name="DOE Joint Genome Institute"/>
            <person name="Riley R."/>
            <person name="Haridas S."/>
            <person name="Wolfe K.H."/>
            <person name="Lopes M.R."/>
            <person name="Hittinger C.T."/>
            <person name="Goker M."/>
            <person name="Salamov A."/>
            <person name="Wisecaver J."/>
            <person name="Long T.M."/>
            <person name="Aerts A.L."/>
            <person name="Barry K."/>
            <person name="Choi C."/>
            <person name="Clum A."/>
            <person name="Coughlan A.Y."/>
            <person name="Deshpande S."/>
            <person name="Douglass A.P."/>
            <person name="Hanson S.J."/>
            <person name="Klenk H.-P."/>
            <person name="Labutti K."/>
            <person name="Lapidus A."/>
            <person name="Lindquist E."/>
            <person name="Lipzen A."/>
            <person name="Meier-Kolthoff J.P."/>
            <person name="Ohm R.A."/>
            <person name="Otillar R.P."/>
            <person name="Pangilinan J."/>
            <person name="Peng Y."/>
            <person name="Rokas A."/>
            <person name="Rosa C.A."/>
            <person name="Scheuner C."/>
            <person name="Sibirny A.A."/>
            <person name="Slot J.C."/>
            <person name="Stielow J.B."/>
            <person name="Sun H."/>
            <person name="Kurtzman C.P."/>
            <person name="Blackwell M."/>
            <person name="Grigoriev I.V."/>
            <person name="Jeffries T.W."/>
        </authorList>
    </citation>
    <scope>NUCLEOTIDE SEQUENCE [LARGE SCALE GENOMIC DNA]</scope>
    <source>
        <strain evidence="6">NRRL Y-2460</strain>
    </source>
</reference>
<keyword evidence="2" id="KW-0472">Membrane</keyword>
<dbReference type="GO" id="GO:0006113">
    <property type="term" value="P:fermentation"/>
    <property type="evidence" value="ECO:0007669"/>
    <property type="project" value="InterPro"/>
</dbReference>
<proteinExistence type="predicted"/>
<dbReference type="Pfam" id="PF25038">
    <property type="entry name" value="Csf1_C"/>
    <property type="match status" value="1"/>
</dbReference>
<name>A0A1E4TW98_PACTA</name>
<dbReference type="STRING" id="669874.A0A1E4TW98"/>
<feature type="region of interest" description="Disordered" evidence="1">
    <location>
        <begin position="166"/>
        <end position="189"/>
    </location>
</feature>
<dbReference type="InterPro" id="IPR048636">
    <property type="entry name" value="Csf1_N"/>
</dbReference>
<protein>
    <recommendedName>
        <fullName evidence="7">Protein CSF1</fullName>
    </recommendedName>
</protein>
<evidence type="ECO:0000256" key="1">
    <source>
        <dbReference type="SAM" id="MobiDB-lite"/>
    </source>
</evidence>
<keyword evidence="2" id="KW-0812">Transmembrane</keyword>
<feature type="region of interest" description="Disordered" evidence="1">
    <location>
        <begin position="483"/>
        <end position="507"/>
    </location>
</feature>
<feature type="compositionally biased region" description="Basic and acidic residues" evidence="1">
    <location>
        <begin position="166"/>
        <end position="175"/>
    </location>
</feature>
<dbReference type="PANTHER" id="PTHR32085:SF3">
    <property type="entry name" value="PROTEIN CSF1"/>
    <property type="match status" value="1"/>
</dbReference>
<dbReference type="Proteomes" id="UP000094236">
    <property type="component" value="Unassembled WGS sequence"/>
</dbReference>
<feature type="domain" description="Csf1 C-terminal region" evidence="4">
    <location>
        <begin position="1922"/>
        <end position="3090"/>
    </location>
</feature>
<dbReference type="EMBL" id="KV454013">
    <property type="protein sequence ID" value="ODV96063.1"/>
    <property type="molecule type" value="Genomic_DNA"/>
</dbReference>
<evidence type="ECO:0000313" key="5">
    <source>
        <dbReference type="EMBL" id="ODV96063.1"/>
    </source>
</evidence>
<accession>A0A1E4TW98</accession>
<keyword evidence="6" id="KW-1185">Reference proteome</keyword>
<keyword evidence="2" id="KW-1133">Transmembrane helix</keyword>
<feature type="transmembrane region" description="Helical" evidence="2">
    <location>
        <begin position="12"/>
        <end position="29"/>
    </location>
</feature>
<evidence type="ECO:0008006" key="7">
    <source>
        <dbReference type="Google" id="ProtNLM"/>
    </source>
</evidence>
<organism evidence="5 6">
    <name type="scientific">Pachysolen tannophilus NRRL Y-2460</name>
    <dbReference type="NCBI Taxonomy" id="669874"/>
    <lineage>
        <taxon>Eukaryota</taxon>
        <taxon>Fungi</taxon>
        <taxon>Dikarya</taxon>
        <taxon>Ascomycota</taxon>
        <taxon>Saccharomycotina</taxon>
        <taxon>Pichiomycetes</taxon>
        <taxon>Pachysolenaceae</taxon>
        <taxon>Pachysolen</taxon>
    </lineage>
</organism>
<evidence type="ECO:0000259" key="3">
    <source>
        <dbReference type="Pfam" id="PF21678"/>
    </source>
</evidence>
<evidence type="ECO:0000256" key="2">
    <source>
        <dbReference type="SAM" id="Phobius"/>
    </source>
</evidence>
<evidence type="ECO:0000313" key="6">
    <source>
        <dbReference type="Proteomes" id="UP000094236"/>
    </source>
</evidence>
<dbReference type="GO" id="GO:0016020">
    <property type="term" value="C:membrane"/>
    <property type="evidence" value="ECO:0007669"/>
    <property type="project" value="InterPro"/>
</dbReference>
<dbReference type="InterPro" id="IPR056779">
    <property type="entry name" value="Csf1_C"/>
</dbReference>